<accession>A0AAP2D6K2</accession>
<feature type="chain" id="PRO_5043042644" evidence="1">
    <location>
        <begin position="24"/>
        <end position="158"/>
    </location>
</feature>
<dbReference type="Proteomes" id="UP001319180">
    <property type="component" value="Unassembled WGS sequence"/>
</dbReference>
<comment type="caution">
    <text evidence="2">The sequence shown here is derived from an EMBL/GenBank/DDBJ whole genome shotgun (WGS) entry which is preliminary data.</text>
</comment>
<name>A0AAP2D6K2_9BACT</name>
<reference evidence="2 3" key="1">
    <citation type="submission" date="2021-05" db="EMBL/GenBank/DDBJ databases">
        <title>A Polyphasic approach of four new species of the genus Ohtaekwangia: Ohtaekwangia histidinii sp. nov., Ohtaekwangia cretensis sp. nov., Ohtaekwangia indiensis sp. nov., Ohtaekwangia reichenbachii sp. nov. from diverse environment.</title>
        <authorList>
            <person name="Octaviana S."/>
        </authorList>
    </citation>
    <scope>NUCLEOTIDE SEQUENCE [LARGE SCALE GENOMIC DNA]</scope>
    <source>
        <strain evidence="2 3">PWU37</strain>
    </source>
</reference>
<keyword evidence="1" id="KW-0732">Signal</keyword>
<protein>
    <submittedName>
        <fullName evidence="2">Uncharacterized protein</fullName>
    </submittedName>
</protein>
<evidence type="ECO:0000313" key="2">
    <source>
        <dbReference type="EMBL" id="MBT1686311.1"/>
    </source>
</evidence>
<gene>
    <name evidence="2" type="ORF">KK078_07080</name>
</gene>
<keyword evidence="3" id="KW-1185">Reference proteome</keyword>
<dbReference type="RefSeq" id="WP_254089551.1">
    <property type="nucleotide sequence ID" value="NZ_JAHESC010000007.1"/>
</dbReference>
<feature type="signal peptide" evidence="1">
    <location>
        <begin position="1"/>
        <end position="23"/>
    </location>
</feature>
<dbReference type="EMBL" id="JAHESC010000007">
    <property type="protein sequence ID" value="MBT1686311.1"/>
    <property type="molecule type" value="Genomic_DNA"/>
</dbReference>
<proteinExistence type="predicted"/>
<dbReference type="AlphaFoldDB" id="A0AAP2D6K2"/>
<evidence type="ECO:0000313" key="3">
    <source>
        <dbReference type="Proteomes" id="UP001319180"/>
    </source>
</evidence>
<sequence>MKGKLLLLTALLFVVYTESSARARIPYCSECQYIIPVADLPDSAQFYSEEYKAYADVAYVYKQFWIVWLPIWNFDEHYCLSIKDKDVYFDVSDEELKSYASAYNLDLPSNPISLWDKIGGKAIILVFVAGAIWAYWGKDSAEEKEEGTTQEVPVEEKK</sequence>
<evidence type="ECO:0000256" key="1">
    <source>
        <dbReference type="SAM" id="SignalP"/>
    </source>
</evidence>
<organism evidence="2 3">
    <name type="scientific">Dawidia soli</name>
    <dbReference type="NCBI Taxonomy" id="2782352"/>
    <lineage>
        <taxon>Bacteria</taxon>
        <taxon>Pseudomonadati</taxon>
        <taxon>Bacteroidota</taxon>
        <taxon>Cytophagia</taxon>
        <taxon>Cytophagales</taxon>
        <taxon>Chryseotaleaceae</taxon>
        <taxon>Dawidia</taxon>
    </lineage>
</organism>